<sequence length="204" mass="23268">MVSLDYAFYHIERVLRIMRGDASALDEMDISTDGFWRSFNAILLSLPALFFMWVESAQELLSHGSDLQMWQIFMRRIPLDLVSWVLPFAFYPFILHLLNRKSRYSHLVIALNWSYLVLYYVFAAVIFISFLLPKTEAISIVIGFLMFAVLIASIIFLTQVVKVGLNASAGFAVAFIIAEIIVVYTLVYNVESLLGLHIPTLSQS</sequence>
<proteinExistence type="predicted"/>
<dbReference type="EMBL" id="JXMU01000019">
    <property type="protein sequence ID" value="KPB00553.1"/>
    <property type="molecule type" value="Genomic_DNA"/>
</dbReference>
<protein>
    <recommendedName>
        <fullName evidence="4">Transporter</fullName>
    </recommendedName>
</protein>
<evidence type="ECO:0000313" key="3">
    <source>
        <dbReference type="Proteomes" id="UP000038011"/>
    </source>
</evidence>
<feature type="transmembrane region" description="Helical" evidence="1">
    <location>
        <begin position="35"/>
        <end position="54"/>
    </location>
</feature>
<keyword evidence="3" id="KW-1185">Reference proteome</keyword>
<feature type="transmembrane region" description="Helical" evidence="1">
    <location>
        <begin position="137"/>
        <end position="157"/>
    </location>
</feature>
<dbReference type="AlphaFoldDB" id="A0A0M9GLI1"/>
<name>A0A0M9GLI1_9HYPH</name>
<dbReference type="PATRIC" id="fig|1514904.3.peg.1444"/>
<comment type="caution">
    <text evidence="2">The sequence shown here is derived from an EMBL/GenBank/DDBJ whole genome shotgun (WGS) entry which is preliminary data.</text>
</comment>
<keyword evidence="1" id="KW-0812">Transmembrane</keyword>
<dbReference type="STRING" id="1514904.SU32_12945"/>
<dbReference type="RefSeq" id="WP_053999804.1">
    <property type="nucleotide sequence ID" value="NZ_JXMU01000019.1"/>
</dbReference>
<dbReference type="OrthoDB" id="9811204at2"/>
<evidence type="ECO:0008006" key="4">
    <source>
        <dbReference type="Google" id="ProtNLM"/>
    </source>
</evidence>
<reference evidence="2 3" key="1">
    <citation type="submission" date="2015-01" db="EMBL/GenBank/DDBJ databases">
        <title>Ahrensia donghaiensis sp. nov., a novel dimethylsulphoniopropionate-cleavage bacterium isolated from seawater and emended descriptions of the genus Ahrensia and Ahrensia kielensis.</title>
        <authorList>
            <person name="Liu J."/>
        </authorList>
    </citation>
    <scope>NUCLEOTIDE SEQUENCE [LARGE SCALE GENOMIC DNA]</scope>
    <source>
        <strain evidence="2 3">LZD062</strain>
    </source>
</reference>
<gene>
    <name evidence="2" type="ORF">SU32_12945</name>
</gene>
<feature type="transmembrane region" description="Helical" evidence="1">
    <location>
        <begin position="110"/>
        <end position="131"/>
    </location>
</feature>
<evidence type="ECO:0000256" key="1">
    <source>
        <dbReference type="SAM" id="Phobius"/>
    </source>
</evidence>
<feature type="transmembrane region" description="Helical" evidence="1">
    <location>
        <begin position="81"/>
        <end position="98"/>
    </location>
</feature>
<keyword evidence="1" id="KW-0472">Membrane</keyword>
<organism evidence="2 3">
    <name type="scientific">Ahrensia marina</name>
    <dbReference type="NCBI Taxonomy" id="1514904"/>
    <lineage>
        <taxon>Bacteria</taxon>
        <taxon>Pseudomonadati</taxon>
        <taxon>Pseudomonadota</taxon>
        <taxon>Alphaproteobacteria</taxon>
        <taxon>Hyphomicrobiales</taxon>
        <taxon>Ahrensiaceae</taxon>
        <taxon>Ahrensia</taxon>
    </lineage>
</organism>
<feature type="transmembrane region" description="Helical" evidence="1">
    <location>
        <begin position="169"/>
        <end position="187"/>
    </location>
</feature>
<evidence type="ECO:0000313" key="2">
    <source>
        <dbReference type="EMBL" id="KPB00553.1"/>
    </source>
</evidence>
<keyword evidence="1" id="KW-1133">Transmembrane helix</keyword>
<accession>A0A0M9GLI1</accession>
<dbReference type="Proteomes" id="UP000038011">
    <property type="component" value="Unassembled WGS sequence"/>
</dbReference>